<dbReference type="Gene3D" id="3.40.50.620">
    <property type="entry name" value="HUPs"/>
    <property type="match status" value="1"/>
</dbReference>
<accession>A0A251YB71</accession>
<dbReference type="EMBL" id="MDJW01000007">
    <property type="protein sequence ID" value="OUE21494.1"/>
    <property type="molecule type" value="Genomic_DNA"/>
</dbReference>
<protein>
    <submittedName>
        <fullName evidence="1">7-cyano-7-deazaguanine synthase</fullName>
    </submittedName>
</protein>
<comment type="caution">
    <text evidence="1">The sequence shown here is derived from an EMBL/GenBank/DDBJ whole genome shotgun (WGS) entry which is preliminary data.</text>
</comment>
<evidence type="ECO:0000313" key="1">
    <source>
        <dbReference type="EMBL" id="OUE21494.1"/>
    </source>
</evidence>
<dbReference type="SUPFAM" id="SSF52402">
    <property type="entry name" value="Adenine nucleotide alpha hydrolases-like"/>
    <property type="match status" value="1"/>
</dbReference>
<organism evidence="1 2">
    <name type="scientific">Clavibacter michiganensis</name>
    <dbReference type="NCBI Taxonomy" id="28447"/>
    <lineage>
        <taxon>Bacteria</taxon>
        <taxon>Bacillati</taxon>
        <taxon>Actinomycetota</taxon>
        <taxon>Actinomycetes</taxon>
        <taxon>Micrococcales</taxon>
        <taxon>Microbacteriaceae</taxon>
        <taxon>Clavibacter</taxon>
    </lineage>
</organism>
<dbReference type="Proteomes" id="UP000194837">
    <property type="component" value="Unassembled WGS sequence"/>
</dbReference>
<name>A0A251YB71_9MICO</name>
<proteinExistence type="predicted"/>
<dbReference type="AlphaFoldDB" id="A0A251YB71"/>
<gene>
    <name evidence="1" type="primary">queC</name>
    <name evidence="1" type="ORF">BFL34_00849</name>
</gene>
<dbReference type="RefSeq" id="WP_143332029.1">
    <property type="nucleotide sequence ID" value="NZ_MDJW01000007.1"/>
</dbReference>
<sequence length="425" mass="45543">MTRLALVVDKRRIPNNVDEVFLWDDDAADSFKSSLGPSLSALGQVPALNADFVRIALAVYASDHTVKRQGGGSNWNTRDLVILVPVSDTALWGSAAAALAEAVGFLTGDHWVFEFSDLTEVEESDLLFRDASARVVLVSGGADSGVGAIRSGSTLGAEETHTLVSHASSGAARAPQKHVYDQLEARFPGKQAAHHRLFLSRAQKRLNGTRFPNEPSSRSRSFLFLALGLAIASQSGSRLWIPENGFASVNPPLGPERLGALSTRTTQPWFLWKIQAVLESIGAHGSIENPYQLMTKGEMFAQAKEVLGDDDAAIYLSGTNSCSHTDQNYQGVASGTHCGVCFGCIVRRASFKAGGVVDATRYLSDEPRYFGYAASHSVVDAAKDFTANKISEATIMMMPSTPSLSARQAMDLCLRGQAEIGAYLA</sequence>
<evidence type="ECO:0000313" key="2">
    <source>
        <dbReference type="Proteomes" id="UP000194837"/>
    </source>
</evidence>
<dbReference type="InterPro" id="IPR014729">
    <property type="entry name" value="Rossmann-like_a/b/a_fold"/>
</dbReference>
<reference evidence="1 2" key="1">
    <citation type="submission" date="2016-08" db="EMBL/GenBank/DDBJ databases">
        <title>Genome sequence of Clavibacter michiganensis spp strain CFBP7494.</title>
        <authorList>
            <person name="Thapa S.P."/>
            <person name="Coaker G."/>
            <person name="Jacques M.-A."/>
        </authorList>
    </citation>
    <scope>NUCLEOTIDE SEQUENCE [LARGE SCALE GENOMIC DNA]</scope>
    <source>
        <strain evidence="1">CFBP7494</strain>
    </source>
</reference>